<evidence type="ECO:0008006" key="3">
    <source>
        <dbReference type="Google" id="ProtNLM"/>
    </source>
</evidence>
<protein>
    <recommendedName>
        <fullName evidence="3">DUF3263 domain-containing protein</fullName>
    </recommendedName>
</protein>
<proteinExistence type="predicted"/>
<dbReference type="AlphaFoldDB" id="A0A544VZ38"/>
<sequence>MTSVDPLSNFQHEERRMRLDWYDRRILEFVVECGPCSQPTDEQTFACFGISAQRVMRRLDAVIDLDDTPGLPLGEPDRGLVKRARALRV</sequence>
<dbReference type="EMBL" id="VIFX01000022">
    <property type="protein sequence ID" value="TQR85247.1"/>
    <property type="molecule type" value="Genomic_DNA"/>
</dbReference>
<name>A0A544VZ38_9MYCO</name>
<organism evidence="1 2">
    <name type="scientific">Mycolicibacterium hodleri</name>
    <dbReference type="NCBI Taxonomy" id="49897"/>
    <lineage>
        <taxon>Bacteria</taxon>
        <taxon>Bacillati</taxon>
        <taxon>Actinomycetota</taxon>
        <taxon>Actinomycetes</taxon>
        <taxon>Mycobacteriales</taxon>
        <taxon>Mycobacteriaceae</taxon>
        <taxon>Mycolicibacterium</taxon>
    </lineage>
</organism>
<gene>
    <name evidence="1" type="ORF">D8S82_17675</name>
</gene>
<reference evidence="1 2" key="1">
    <citation type="submission" date="2018-10" db="EMBL/GenBank/DDBJ databases">
        <title>Draft genome of Mycobacterium hodleri strain B.</title>
        <authorList>
            <person name="Amande T.J."/>
            <person name="Mcgenity T.J."/>
        </authorList>
    </citation>
    <scope>NUCLEOTIDE SEQUENCE [LARGE SCALE GENOMIC DNA]</scope>
    <source>
        <strain evidence="1 2">B</strain>
    </source>
</reference>
<evidence type="ECO:0000313" key="2">
    <source>
        <dbReference type="Proteomes" id="UP000315759"/>
    </source>
</evidence>
<dbReference type="RefSeq" id="WP_142553334.1">
    <property type="nucleotide sequence ID" value="NZ_VIFX01000022.1"/>
</dbReference>
<evidence type="ECO:0000313" key="1">
    <source>
        <dbReference type="EMBL" id="TQR85247.1"/>
    </source>
</evidence>
<keyword evidence="2" id="KW-1185">Reference proteome</keyword>
<accession>A0A544VZ38</accession>
<comment type="caution">
    <text evidence="1">The sequence shown here is derived from an EMBL/GenBank/DDBJ whole genome shotgun (WGS) entry which is preliminary data.</text>
</comment>
<dbReference type="Proteomes" id="UP000315759">
    <property type="component" value="Unassembled WGS sequence"/>
</dbReference>